<evidence type="ECO:0000313" key="5">
    <source>
        <dbReference type="Proteomes" id="UP000694925"/>
    </source>
</evidence>
<gene>
    <name evidence="6" type="primary">LOC108626572</name>
</gene>
<feature type="compositionally biased region" description="Basic and acidic residues" evidence="3">
    <location>
        <begin position="290"/>
        <end position="317"/>
    </location>
</feature>
<keyword evidence="5" id="KW-1185">Reference proteome</keyword>
<dbReference type="InterPro" id="IPR001878">
    <property type="entry name" value="Znf_CCHC"/>
</dbReference>
<dbReference type="PROSITE" id="PS50158">
    <property type="entry name" value="ZF_CCHC"/>
    <property type="match status" value="1"/>
</dbReference>
<dbReference type="SMART" id="SM00343">
    <property type="entry name" value="ZnF_C2HC"/>
    <property type="match status" value="2"/>
</dbReference>
<protein>
    <submittedName>
        <fullName evidence="6">Uncharacterized protein LOC108626572</fullName>
    </submittedName>
</protein>
<feature type="region of interest" description="Disordered" evidence="3">
    <location>
        <begin position="290"/>
        <end position="329"/>
    </location>
</feature>
<dbReference type="GO" id="GO:0003676">
    <property type="term" value="F:nucleic acid binding"/>
    <property type="evidence" value="ECO:0007669"/>
    <property type="project" value="InterPro"/>
</dbReference>
<dbReference type="AlphaFoldDB" id="A0AAJ7J2V0"/>
<evidence type="ECO:0000259" key="4">
    <source>
        <dbReference type="PROSITE" id="PS50158"/>
    </source>
</evidence>
<dbReference type="Pfam" id="PF00098">
    <property type="entry name" value="zf-CCHC"/>
    <property type="match status" value="1"/>
</dbReference>
<keyword evidence="1" id="KW-0862">Zinc</keyword>
<dbReference type="GeneID" id="108626572"/>
<feature type="compositionally biased region" description="Basic and acidic residues" evidence="3">
    <location>
        <begin position="18"/>
        <end position="44"/>
    </location>
</feature>
<dbReference type="RefSeq" id="XP_017882797.1">
    <property type="nucleotide sequence ID" value="XM_018027308.1"/>
</dbReference>
<proteinExistence type="predicted"/>
<keyword evidence="1" id="KW-0863">Zinc-finger</keyword>
<organism evidence="5 6">
    <name type="scientific">Ceratina calcarata</name>
    <dbReference type="NCBI Taxonomy" id="156304"/>
    <lineage>
        <taxon>Eukaryota</taxon>
        <taxon>Metazoa</taxon>
        <taxon>Ecdysozoa</taxon>
        <taxon>Arthropoda</taxon>
        <taxon>Hexapoda</taxon>
        <taxon>Insecta</taxon>
        <taxon>Pterygota</taxon>
        <taxon>Neoptera</taxon>
        <taxon>Endopterygota</taxon>
        <taxon>Hymenoptera</taxon>
        <taxon>Apocrita</taxon>
        <taxon>Aculeata</taxon>
        <taxon>Apoidea</taxon>
        <taxon>Anthophila</taxon>
        <taxon>Apidae</taxon>
        <taxon>Ceratina</taxon>
        <taxon>Zadontomerus</taxon>
    </lineage>
</organism>
<keyword evidence="2" id="KW-0175">Coiled coil</keyword>
<accession>A0AAJ7J2V0</accession>
<feature type="region of interest" description="Disordered" evidence="3">
    <location>
        <begin position="641"/>
        <end position="689"/>
    </location>
</feature>
<dbReference type="KEGG" id="ccal:108626572"/>
<sequence>MAKQNNPTKKSLSVLLSRVDDSSGKDDSDSQRLSAVEDHYEFAHTPRHSLGRSPPANSRASLGVAVFDKTVFSTPVAITPKAMDDVTGSKRKRNGDNTLGSSGKSELNEKKSSLSGGKQTRKKKRQMKLTEDSEVESLSDNEKVKDLDDLEAQSTPAIASVVMECVDEIERVRITSSNLKGTYQKALKVAEDTMRTACAELAARASASTQKGMTPLKKENEKLRSYIKNLEDKLSDMEKEKQRAKKSPPTRTISEEIANLGKILNESIEKRFTAFRMEMISLIAESIKRPEDQRIASESSRKPEKLTVKEGPQREDNLNGPANANPAPWMKIGRRKKATLVPSEKEEMTPNLARKAIPSKADDLDKDVREKKIKKVKDSAVVHLIREDGCSMDFAQIMREARSEINLTELGIMGVRPRTSMSGGLLLEIPGRGQSEKALALAGRLRSLLENQKVKVSCPRRTREVILSGFDLSVTPKDIKEAIESKSGDNDDLKIGEIKRNRLGVGMVWIKCAECTAHELLKLGRLRVGWSDAKIQAVEQRPLQCFKCWNFGHTRDKCTSGTDRSTWCFKCGEKDHVIKECTATIAKCRLCEDANRSANHRMGSQSCSAVRPLRRINSVTTNRAKPEKKKNDILTSDDNLTTATESSRYPSEPEKTSVLTLEDESATMMLDGDGKSGGTSYREPEKGKK</sequence>
<feature type="domain" description="CCHC-type" evidence="4">
    <location>
        <begin position="568"/>
        <end position="581"/>
    </location>
</feature>
<feature type="compositionally biased region" description="Low complexity" evidence="3">
    <location>
        <begin position="319"/>
        <end position="328"/>
    </location>
</feature>
<dbReference type="Proteomes" id="UP000694925">
    <property type="component" value="Unplaced"/>
</dbReference>
<feature type="region of interest" description="Disordered" evidence="3">
    <location>
        <begin position="1"/>
        <end position="59"/>
    </location>
</feature>
<dbReference type="Gene3D" id="4.10.60.10">
    <property type="entry name" value="Zinc finger, CCHC-type"/>
    <property type="match status" value="1"/>
</dbReference>
<evidence type="ECO:0000256" key="2">
    <source>
        <dbReference type="SAM" id="Coils"/>
    </source>
</evidence>
<evidence type="ECO:0000256" key="3">
    <source>
        <dbReference type="SAM" id="MobiDB-lite"/>
    </source>
</evidence>
<keyword evidence="1" id="KW-0479">Metal-binding</keyword>
<dbReference type="InterPro" id="IPR036875">
    <property type="entry name" value="Znf_CCHC_sf"/>
</dbReference>
<dbReference type="GO" id="GO:0008270">
    <property type="term" value="F:zinc ion binding"/>
    <property type="evidence" value="ECO:0007669"/>
    <property type="project" value="UniProtKB-KW"/>
</dbReference>
<reference evidence="6" key="1">
    <citation type="submission" date="2025-08" db="UniProtKB">
        <authorList>
            <consortium name="RefSeq"/>
        </authorList>
    </citation>
    <scope>IDENTIFICATION</scope>
    <source>
        <tissue evidence="6">Whole body</tissue>
    </source>
</reference>
<feature type="compositionally biased region" description="Polar residues" evidence="3">
    <location>
        <begin position="1"/>
        <end position="10"/>
    </location>
</feature>
<feature type="coiled-coil region" evidence="2">
    <location>
        <begin position="213"/>
        <end position="247"/>
    </location>
</feature>
<dbReference type="SUPFAM" id="SSF57756">
    <property type="entry name" value="Retrovirus zinc finger-like domains"/>
    <property type="match status" value="1"/>
</dbReference>
<feature type="region of interest" description="Disordered" evidence="3">
    <location>
        <begin position="77"/>
        <end position="142"/>
    </location>
</feature>
<name>A0AAJ7J2V0_9HYME</name>
<evidence type="ECO:0000256" key="1">
    <source>
        <dbReference type="PROSITE-ProRule" id="PRU00047"/>
    </source>
</evidence>
<evidence type="ECO:0000313" key="6">
    <source>
        <dbReference type="RefSeq" id="XP_017882797.1"/>
    </source>
</evidence>